<dbReference type="RefSeq" id="WP_344622527.1">
    <property type="nucleotide sequence ID" value="NZ_BAAALD010000008.1"/>
</dbReference>
<keyword evidence="2" id="KW-1185">Reference proteome</keyword>
<protein>
    <recommendedName>
        <fullName evidence="3">DUF2771 domain-containing protein</fullName>
    </recommendedName>
</protein>
<proteinExistence type="predicted"/>
<evidence type="ECO:0008006" key="3">
    <source>
        <dbReference type="Google" id="ProtNLM"/>
    </source>
</evidence>
<organism evidence="1 2">
    <name type="scientific">Kitasatospora arboriphila</name>
    <dbReference type="NCBI Taxonomy" id="258052"/>
    <lineage>
        <taxon>Bacteria</taxon>
        <taxon>Bacillati</taxon>
        <taxon>Actinomycetota</taxon>
        <taxon>Actinomycetes</taxon>
        <taxon>Kitasatosporales</taxon>
        <taxon>Streptomycetaceae</taxon>
        <taxon>Kitasatospora</taxon>
    </lineage>
</organism>
<dbReference type="EMBL" id="BAAALD010000008">
    <property type="protein sequence ID" value="GAA1074012.1"/>
    <property type="molecule type" value="Genomic_DNA"/>
</dbReference>
<evidence type="ECO:0000313" key="1">
    <source>
        <dbReference type="EMBL" id="GAA1074012.1"/>
    </source>
</evidence>
<evidence type="ECO:0000313" key="2">
    <source>
        <dbReference type="Proteomes" id="UP001499987"/>
    </source>
</evidence>
<dbReference type="Proteomes" id="UP001499987">
    <property type="component" value="Unassembled WGS sequence"/>
</dbReference>
<comment type="caution">
    <text evidence="1">The sequence shown here is derived from an EMBL/GenBank/DDBJ whole genome shotgun (WGS) entry which is preliminary data.</text>
</comment>
<accession>A0ABN1TC12</accession>
<name>A0ABN1TC12_9ACTN</name>
<reference evidence="1 2" key="1">
    <citation type="journal article" date="2019" name="Int. J. Syst. Evol. Microbiol.">
        <title>The Global Catalogue of Microorganisms (GCM) 10K type strain sequencing project: providing services to taxonomists for standard genome sequencing and annotation.</title>
        <authorList>
            <consortium name="The Broad Institute Genomics Platform"/>
            <consortium name="The Broad Institute Genome Sequencing Center for Infectious Disease"/>
            <person name="Wu L."/>
            <person name="Ma J."/>
        </authorList>
    </citation>
    <scope>NUCLEOTIDE SEQUENCE [LARGE SCALE GENOMIC DNA]</scope>
    <source>
        <strain evidence="1 2">JCM 13002</strain>
    </source>
</reference>
<sequence length="172" mass="17794">MSLSTRAIAAIGAVVVIGAGTVGISIAHAADQGKPDEHVVTLTVGRSSITSAPFCYNDGKALPQDVLAKCQVDAKKAREANTLPSTDVQASDRIGVGVPPSVADRGWFAFTDGGAQGQTPLAQDTRGTTWSGSVAASQVLNSSGTTTVTVVEADQKTQEILGIWYFDMKTQD</sequence>
<gene>
    <name evidence="1" type="ORF">GCM10009663_13030</name>
</gene>